<dbReference type="PROSITE" id="PS00188">
    <property type="entry name" value="BIOTIN"/>
    <property type="match status" value="1"/>
</dbReference>
<feature type="binding site" evidence="13">
    <location>
        <position position="125"/>
    </location>
    <ligand>
        <name>ATP</name>
        <dbReference type="ChEBI" id="CHEBI:30616"/>
    </ligand>
</feature>
<feature type="modified residue" description="N6-carboxylysine" evidence="15">
    <location>
        <position position="718"/>
    </location>
</feature>
<dbReference type="Gene3D" id="3.30.470.20">
    <property type="entry name" value="ATP-grasp fold, B domain"/>
    <property type="match status" value="1"/>
</dbReference>
<dbReference type="EC" id="6.4.1.1" evidence="3 11"/>
<dbReference type="Pfam" id="PF00364">
    <property type="entry name" value="Biotin_lipoyl"/>
    <property type="match status" value="1"/>
</dbReference>
<protein>
    <recommendedName>
        <fullName evidence="3 11">Pyruvate carboxylase</fullName>
        <ecNumber evidence="3 11">6.4.1.1</ecNumber>
    </recommendedName>
</protein>
<dbReference type="PIRSF" id="PIRSF001594">
    <property type="entry name" value="Pyruv_carbox"/>
    <property type="match status" value="1"/>
</dbReference>
<feature type="binding site" description="via carbamate group" evidence="14">
    <location>
        <position position="718"/>
    </location>
    <ligand>
        <name>Mn(2+)</name>
        <dbReference type="ChEBI" id="CHEBI:29035"/>
    </ligand>
</feature>
<dbReference type="GO" id="GO:0046872">
    <property type="term" value="F:metal ion binding"/>
    <property type="evidence" value="ECO:0007669"/>
    <property type="project" value="UniProtKB-KW"/>
</dbReference>
<dbReference type="NCBIfam" id="NF006761">
    <property type="entry name" value="PRK09282.1"/>
    <property type="match status" value="1"/>
</dbReference>
<keyword evidence="20" id="KW-0670">Pyruvate</keyword>
<evidence type="ECO:0000256" key="2">
    <source>
        <dbReference type="ARBA" id="ARBA00004742"/>
    </source>
</evidence>
<evidence type="ECO:0000259" key="16">
    <source>
        <dbReference type="PROSITE" id="PS50968"/>
    </source>
</evidence>
<feature type="binding site" evidence="14">
    <location>
        <position position="749"/>
    </location>
    <ligand>
        <name>Mn(2+)</name>
        <dbReference type="ChEBI" id="CHEBI:29035"/>
    </ligand>
</feature>
<comment type="cofactor">
    <cofactor evidence="1 11">
        <name>biotin</name>
        <dbReference type="ChEBI" id="CHEBI:57586"/>
    </cofactor>
</comment>
<evidence type="ECO:0000256" key="3">
    <source>
        <dbReference type="ARBA" id="ARBA00013057"/>
    </source>
</evidence>
<dbReference type="FunFam" id="3.20.20.70:FF:000033">
    <property type="entry name" value="Pyruvate carboxylase"/>
    <property type="match status" value="1"/>
</dbReference>
<dbReference type="PROSITE" id="PS00866">
    <property type="entry name" value="CPSASE_1"/>
    <property type="match status" value="1"/>
</dbReference>
<evidence type="ECO:0000256" key="15">
    <source>
        <dbReference type="PIRSR" id="PIRSR001594-4"/>
    </source>
</evidence>
<comment type="function">
    <text evidence="11">Catalyzes a 2-step reaction, involving the ATP-dependent carboxylation of the covalently attached biotin in the first step and the transfer of the carboxyl group to pyruvate in the second.</text>
</comment>
<feature type="domain" description="Lipoyl-binding" evidence="16">
    <location>
        <begin position="1072"/>
        <end position="1150"/>
    </location>
</feature>
<evidence type="ECO:0000256" key="12">
    <source>
        <dbReference type="PIRSR" id="PIRSR001594-1"/>
    </source>
</evidence>
<evidence type="ECO:0000256" key="9">
    <source>
        <dbReference type="ARBA" id="ARBA00023267"/>
    </source>
</evidence>
<keyword evidence="8 11" id="KW-0067">ATP-binding</keyword>
<dbReference type="InterPro" id="IPR000891">
    <property type="entry name" value="PYR_CT"/>
</dbReference>
<dbReference type="GO" id="GO:0005524">
    <property type="term" value="F:ATP binding"/>
    <property type="evidence" value="ECO:0007669"/>
    <property type="project" value="UniProtKB-UniRule"/>
</dbReference>
<proteinExistence type="predicted"/>
<evidence type="ECO:0000259" key="19">
    <source>
        <dbReference type="PROSITE" id="PS50991"/>
    </source>
</evidence>
<dbReference type="InterPro" id="IPR001882">
    <property type="entry name" value="Biotin_BS"/>
</dbReference>
<dbReference type="GO" id="GO:0004736">
    <property type="term" value="F:pyruvate carboxylase activity"/>
    <property type="evidence" value="ECO:0007669"/>
    <property type="project" value="UniProtKB-EC"/>
</dbReference>
<feature type="binding site" evidence="14">
    <location>
        <position position="548"/>
    </location>
    <ligand>
        <name>Mn(2+)</name>
        <dbReference type="ChEBI" id="CHEBI:29035"/>
    </ligand>
</feature>
<dbReference type="SMART" id="SM00878">
    <property type="entry name" value="Biotin_carb_C"/>
    <property type="match status" value="1"/>
</dbReference>
<evidence type="ECO:0000259" key="18">
    <source>
        <dbReference type="PROSITE" id="PS50979"/>
    </source>
</evidence>
<evidence type="ECO:0000313" key="21">
    <source>
        <dbReference type="Proteomes" id="UP000652681"/>
    </source>
</evidence>
<keyword evidence="10" id="KW-0511">Multifunctional enzyme</keyword>
<dbReference type="InterPro" id="IPR005479">
    <property type="entry name" value="CPAse_ATP-bd"/>
</dbReference>
<comment type="catalytic activity">
    <reaction evidence="11">
        <text>hydrogencarbonate + pyruvate + ATP = oxaloacetate + ADP + phosphate + H(+)</text>
        <dbReference type="Rhea" id="RHEA:20844"/>
        <dbReference type="ChEBI" id="CHEBI:15361"/>
        <dbReference type="ChEBI" id="CHEBI:15378"/>
        <dbReference type="ChEBI" id="CHEBI:16452"/>
        <dbReference type="ChEBI" id="CHEBI:17544"/>
        <dbReference type="ChEBI" id="CHEBI:30616"/>
        <dbReference type="ChEBI" id="CHEBI:43474"/>
        <dbReference type="ChEBI" id="CHEBI:456216"/>
        <dbReference type="EC" id="6.4.1.1"/>
    </reaction>
</comment>
<dbReference type="InterPro" id="IPR011764">
    <property type="entry name" value="Biotin_carboxylation_dom"/>
</dbReference>
<dbReference type="CDD" id="cd07937">
    <property type="entry name" value="DRE_TIM_PC_TC_5S"/>
    <property type="match status" value="1"/>
</dbReference>
<evidence type="ECO:0000256" key="13">
    <source>
        <dbReference type="PIRSR" id="PIRSR001594-2"/>
    </source>
</evidence>
<dbReference type="UniPathway" id="UPA00138"/>
<dbReference type="InterPro" id="IPR000089">
    <property type="entry name" value="Biotin_lipoyl"/>
</dbReference>
<organism evidence="20 21">
    <name type="scientific">Taishania pollutisoli</name>
    <dbReference type="NCBI Taxonomy" id="2766479"/>
    <lineage>
        <taxon>Bacteria</taxon>
        <taxon>Pseudomonadati</taxon>
        <taxon>Bacteroidota</taxon>
        <taxon>Flavobacteriia</taxon>
        <taxon>Flavobacteriales</taxon>
        <taxon>Crocinitomicaceae</taxon>
        <taxon>Taishania</taxon>
    </lineage>
</organism>
<evidence type="ECO:0000256" key="1">
    <source>
        <dbReference type="ARBA" id="ARBA00001953"/>
    </source>
</evidence>
<dbReference type="PROSITE" id="PS00867">
    <property type="entry name" value="CPSASE_2"/>
    <property type="match status" value="1"/>
</dbReference>
<evidence type="ECO:0000256" key="10">
    <source>
        <dbReference type="ARBA" id="ARBA00023268"/>
    </source>
</evidence>
<dbReference type="InterPro" id="IPR011761">
    <property type="entry name" value="ATP-grasp"/>
</dbReference>
<dbReference type="InterPro" id="IPR011054">
    <property type="entry name" value="Rudment_hybrid_motif"/>
</dbReference>
<dbReference type="Pfam" id="PF02436">
    <property type="entry name" value="PYC_OADA"/>
    <property type="match status" value="1"/>
</dbReference>
<dbReference type="FunFam" id="2.40.50.100:FF:000003">
    <property type="entry name" value="Acetyl-CoA carboxylase biotin carboxyl carrier protein"/>
    <property type="match status" value="1"/>
</dbReference>
<accession>A0A8J6TXI2</accession>
<dbReference type="FunFam" id="3.30.1490.20:FF:000003">
    <property type="entry name" value="acetyl-CoA carboxylase isoform X1"/>
    <property type="match status" value="1"/>
</dbReference>
<sequence length="1150" mass="128330">MTNNQDQKVIKKLMVANRGEIAIRVLRAASEMRVRTVAIFTHEDRYSLHRYKADEAYQIGDDTEPLKPYLDIEAIIRVAKENDVDAIHPGYGFLSENVNFARRCREEGIIFVGPAPEVMEQLGDKIAAKKLARSIQVPVIEDCILGADEIGTVAERAAAIGFPIILKAAAGGGGRGMRVVRKQEDVLPSFKEASSEALKAFGDGTIFIEKFIDSPKHIEVQLLADNHGNIIHLFERDCSVQRRFQKVVEIAPAPNLPQEVRNKLYDYAIAIGKAVNYNNAGTVEFLVDKAHNIYFIEVNPRIQVEHTVTEEVTGIDIVRNQLLIAQGTALSDNRIRIPNQESVSVNGFAIQCRITTEDPENNFKPDYGTLIAYRNAGGFGIRLDEGSAYQGMKISPFFDSMIVKVTASGRTLSSTAKRLHRSLTEFRVRGVTTNIIFLENVINHEKFIAGECTVNFIEQHPELFQLHNLKDSSTKILKYLANVKINGHPDVKNPDENKTFRTPVIPLIHNLEHPKGSKNLLTELGRDEFLKRIRNDKQIHYTDTTFRDAHQSLVATRMRTKDILAVAGGFSKDNPQLFSAEVWGGATFDVALRFLHECPWERLKKLREAMPNTLLQMLFRGSNAVGYSAYPKNIVGKFIEESWKQGIDVFRIFDSLNNLESMLPAIEFVVKNTEAIAQPSIGYTGDVLRKDNNKYNLTYYTDLAKRLEDAGAHMIAIKDMAGLLKPQAAEVLIHALRETVTVPIALHTHDTAGTQIATYLRAIDSGIDSIDCALASFSGTTSQPSLNSMAALMQGHERENQLNLHSLNEYSNYWEAVREMYYPFESDLKTSTAEVYDNEIPGGQYSNLRQQAEGVGLGSKLAVIKENYAVVNQLFGDIVKVTPSSKVVGDMALFMTANGLSKEDVLDDTKNHSFPASVIGFFRGDLGIPYGGFPEKLRNIVLKNEDKSVQALAQILPDVDLDTATKAFYEKYPGSTFSDFLSYQMFPKVYDEYFNHKKEYGVVTEIPTTAFFYPLQKHTEILVRLRKGKEILVRLVYVSEPDEDGMRTVTFQLNGGNRTVKVKDNNVTSTKPAHLKVTNPAKEVGAPLQGSLSAIMVKEGDEVTTGTPLFVIEAMKMESTVTATVSGKIKRVVLTPNTMVDQNDLIIEVE</sequence>
<dbReference type="SUPFAM" id="SSF52440">
    <property type="entry name" value="PreATP-grasp domain"/>
    <property type="match status" value="1"/>
</dbReference>
<dbReference type="SUPFAM" id="SSF89000">
    <property type="entry name" value="post-HMGL domain-like"/>
    <property type="match status" value="1"/>
</dbReference>
<feature type="active site" evidence="12">
    <location>
        <position position="301"/>
    </location>
</feature>
<dbReference type="EMBL" id="JACVEL010000004">
    <property type="protein sequence ID" value="MBC9812551.1"/>
    <property type="molecule type" value="Genomic_DNA"/>
</dbReference>
<dbReference type="SUPFAM" id="SSF51230">
    <property type="entry name" value="Single hybrid motif"/>
    <property type="match status" value="1"/>
</dbReference>
<dbReference type="PANTHER" id="PTHR43778:SF2">
    <property type="entry name" value="PYRUVATE CARBOXYLASE, MITOCHONDRIAL"/>
    <property type="match status" value="1"/>
</dbReference>
<dbReference type="GO" id="GO:0005737">
    <property type="term" value="C:cytoplasm"/>
    <property type="evidence" value="ECO:0007669"/>
    <property type="project" value="TreeGrafter"/>
</dbReference>
<feature type="binding site" evidence="13">
    <location>
        <position position="882"/>
    </location>
    <ligand>
        <name>substrate</name>
    </ligand>
</feature>
<dbReference type="Proteomes" id="UP000652681">
    <property type="component" value="Unassembled WGS sequence"/>
</dbReference>
<keyword evidence="7 11" id="KW-0547">Nucleotide-binding</keyword>
<evidence type="ECO:0000256" key="14">
    <source>
        <dbReference type="PIRSR" id="PIRSR001594-3"/>
    </source>
</evidence>
<dbReference type="FunFam" id="3.40.50.20:FF:000010">
    <property type="entry name" value="Propionyl-CoA carboxylase subunit alpha"/>
    <property type="match status" value="1"/>
</dbReference>
<evidence type="ECO:0000256" key="11">
    <source>
        <dbReference type="PIRNR" id="PIRNR001594"/>
    </source>
</evidence>
<name>A0A8J6TXI2_9FLAO</name>
<dbReference type="GO" id="GO:0006094">
    <property type="term" value="P:gluconeogenesis"/>
    <property type="evidence" value="ECO:0007669"/>
    <property type="project" value="UniProtKB-UniPathway"/>
</dbReference>
<dbReference type="Pfam" id="PF00682">
    <property type="entry name" value="HMGL-like"/>
    <property type="match status" value="1"/>
</dbReference>
<dbReference type="NCBIfam" id="TIGR01235">
    <property type="entry name" value="pyruv_carbox"/>
    <property type="match status" value="1"/>
</dbReference>
<dbReference type="PROSITE" id="PS50968">
    <property type="entry name" value="BIOTINYL_LIPOYL"/>
    <property type="match status" value="1"/>
</dbReference>
<dbReference type="InterPro" id="IPR013785">
    <property type="entry name" value="Aldolase_TIM"/>
</dbReference>
<dbReference type="AlphaFoldDB" id="A0A8J6TXI2"/>
<evidence type="ECO:0000256" key="6">
    <source>
        <dbReference type="ARBA" id="ARBA00022723"/>
    </source>
</evidence>
<dbReference type="NCBIfam" id="NF009554">
    <property type="entry name" value="PRK12999.1"/>
    <property type="match status" value="1"/>
</dbReference>
<dbReference type="InterPro" id="IPR055268">
    <property type="entry name" value="PCB-like"/>
</dbReference>
<dbReference type="PROSITE" id="PS50979">
    <property type="entry name" value="BC"/>
    <property type="match status" value="1"/>
</dbReference>
<comment type="pathway">
    <text evidence="2">Carbohydrate biosynthesis; gluconeogenesis.</text>
</comment>
<dbReference type="Gene3D" id="2.40.50.100">
    <property type="match status" value="1"/>
</dbReference>
<evidence type="ECO:0000256" key="5">
    <source>
        <dbReference type="ARBA" id="ARBA00022598"/>
    </source>
</evidence>
<dbReference type="InterPro" id="IPR003379">
    <property type="entry name" value="Carboxylase_cons_dom"/>
</dbReference>
<dbReference type="InterPro" id="IPR011053">
    <property type="entry name" value="Single_hybrid_motif"/>
</dbReference>
<dbReference type="InterPro" id="IPR005930">
    <property type="entry name" value="Pyruv_COase"/>
</dbReference>
<dbReference type="Pfam" id="PF02786">
    <property type="entry name" value="CPSase_L_D2"/>
    <property type="match status" value="1"/>
</dbReference>
<dbReference type="Gene3D" id="3.10.600.10">
    <property type="entry name" value="pyruvate carboxylase f1077a mutant domain"/>
    <property type="match status" value="1"/>
</dbReference>
<keyword evidence="9 11" id="KW-0092">Biotin</keyword>
<dbReference type="Pfam" id="PF00289">
    <property type="entry name" value="Biotin_carb_N"/>
    <property type="match status" value="1"/>
</dbReference>
<comment type="caution">
    <text evidence="20">The sequence shown here is derived from an EMBL/GenBank/DDBJ whole genome shotgun (WGS) entry which is preliminary data.</text>
</comment>
<evidence type="ECO:0000256" key="8">
    <source>
        <dbReference type="ARBA" id="ARBA00022840"/>
    </source>
</evidence>
<feature type="binding site" evidence="14">
    <location>
        <position position="747"/>
    </location>
    <ligand>
        <name>Mn(2+)</name>
        <dbReference type="ChEBI" id="CHEBI:29035"/>
    </ligand>
</feature>
<feature type="domain" description="Biotin carboxylation" evidence="18">
    <location>
        <begin position="9"/>
        <end position="462"/>
    </location>
</feature>
<feature type="domain" description="Pyruvate carboxyltransferase" evidence="19">
    <location>
        <begin position="539"/>
        <end position="808"/>
    </location>
</feature>
<dbReference type="CDD" id="cd06850">
    <property type="entry name" value="biotinyl_domain"/>
    <property type="match status" value="1"/>
</dbReference>
<evidence type="ECO:0000313" key="20">
    <source>
        <dbReference type="EMBL" id="MBC9812551.1"/>
    </source>
</evidence>
<dbReference type="InterPro" id="IPR005481">
    <property type="entry name" value="BC-like_N"/>
</dbReference>
<dbReference type="InterPro" id="IPR005482">
    <property type="entry name" value="Biotin_COase_C"/>
</dbReference>
<dbReference type="PANTHER" id="PTHR43778">
    <property type="entry name" value="PYRUVATE CARBOXYLASE"/>
    <property type="match status" value="1"/>
</dbReference>
<dbReference type="Pfam" id="PF02785">
    <property type="entry name" value="Biotin_carb_C"/>
    <property type="match status" value="1"/>
</dbReference>
<feature type="domain" description="ATP-grasp" evidence="17">
    <location>
        <begin position="129"/>
        <end position="326"/>
    </location>
</feature>
<dbReference type="RefSeq" id="WP_216714052.1">
    <property type="nucleotide sequence ID" value="NZ_JACVEL010000004.1"/>
</dbReference>
<evidence type="ECO:0000256" key="7">
    <source>
        <dbReference type="ARBA" id="ARBA00022741"/>
    </source>
</evidence>
<feature type="binding site" evidence="13">
    <location>
        <position position="209"/>
    </location>
    <ligand>
        <name>ATP</name>
        <dbReference type="ChEBI" id="CHEBI:30616"/>
    </ligand>
</feature>
<dbReference type="PROSITE" id="PS50975">
    <property type="entry name" value="ATP_GRASP"/>
    <property type="match status" value="1"/>
</dbReference>
<dbReference type="InterPro" id="IPR016185">
    <property type="entry name" value="PreATP-grasp_dom_sf"/>
</dbReference>
<dbReference type="PROSITE" id="PS50890">
    <property type="entry name" value="PUA"/>
    <property type="match status" value="1"/>
</dbReference>
<keyword evidence="4" id="KW-0312">Gluconeogenesis</keyword>
<reference evidence="20" key="1">
    <citation type="submission" date="2020-09" db="EMBL/GenBank/DDBJ databases">
        <title>Taishania pollutisoli gen. nov., sp. nov., Isolated from Tetrabromobisphenol A-Contaminated Soil.</title>
        <authorList>
            <person name="Chen Q."/>
        </authorList>
    </citation>
    <scope>NUCLEOTIDE SEQUENCE</scope>
    <source>
        <strain evidence="20">CZZ-1</strain>
    </source>
</reference>
<dbReference type="SUPFAM" id="SSF51246">
    <property type="entry name" value="Rudiment single hybrid motif"/>
    <property type="match status" value="1"/>
</dbReference>
<feature type="modified residue" description="N6-biotinyllysine" evidence="15">
    <location>
        <position position="1116"/>
    </location>
</feature>
<dbReference type="SUPFAM" id="SSF56059">
    <property type="entry name" value="Glutathione synthetase ATP-binding domain-like"/>
    <property type="match status" value="1"/>
</dbReference>
<dbReference type="PROSITE" id="PS50991">
    <property type="entry name" value="PYR_CT"/>
    <property type="match status" value="1"/>
</dbReference>
<evidence type="ECO:0000256" key="4">
    <source>
        <dbReference type="ARBA" id="ARBA00022432"/>
    </source>
</evidence>
<keyword evidence="21" id="KW-1185">Reference proteome</keyword>
<dbReference type="Gene3D" id="3.20.20.70">
    <property type="entry name" value="Aldolase class I"/>
    <property type="match status" value="1"/>
</dbReference>
<keyword evidence="5 11" id="KW-0436">Ligase</keyword>
<feature type="binding site" evidence="13">
    <location>
        <position position="620"/>
    </location>
    <ligand>
        <name>substrate</name>
    </ligand>
</feature>
<gene>
    <name evidence="20" type="ORF">H9Y05_08725</name>
</gene>
<keyword evidence="6 14" id="KW-0479">Metal-binding</keyword>
<dbReference type="SUPFAM" id="SSF51569">
    <property type="entry name" value="Aldolase"/>
    <property type="match status" value="1"/>
</dbReference>
<evidence type="ECO:0000259" key="17">
    <source>
        <dbReference type="PROSITE" id="PS50975"/>
    </source>
</evidence>